<keyword evidence="5" id="KW-1185">Reference proteome</keyword>
<dbReference type="PROSITE" id="PS00211">
    <property type="entry name" value="ABC_TRANSPORTER_1"/>
    <property type="match status" value="1"/>
</dbReference>
<dbReference type="SUPFAM" id="SSF52540">
    <property type="entry name" value="P-loop containing nucleoside triphosphate hydrolases"/>
    <property type="match status" value="1"/>
</dbReference>
<dbReference type="Proteomes" id="UP000186684">
    <property type="component" value="Unassembled WGS sequence"/>
</dbReference>
<dbReference type="SMART" id="SM00382">
    <property type="entry name" value="AAA"/>
    <property type="match status" value="1"/>
</dbReference>
<keyword evidence="1" id="KW-0547">Nucleotide-binding</keyword>
<dbReference type="GO" id="GO:0016887">
    <property type="term" value="F:ATP hydrolysis activity"/>
    <property type="evidence" value="ECO:0007669"/>
    <property type="project" value="InterPro"/>
</dbReference>
<feature type="domain" description="ABC transporter" evidence="3">
    <location>
        <begin position="15"/>
        <end position="228"/>
    </location>
</feature>
<sequence>MRDFIETGRREAPRLTLSDLSVEIGGRVLLDRVEMAVPRQGITTILGPNGAGKSLLLRAIHGLIPHAGRIDWGQGAAPRQALVFQKPVLLRRSVAANMAFVLGRDHARSHALLAEMGLQDRADQPARRLSGGEQQRLALARALATDPELLLLDEPTASLDPASAAMIEAVLRRVAARGTTILMVTHDIAQARRIADHAMVMCRGRIAEAGAAMRILAAPATPVARDFLEGRLVP</sequence>
<dbReference type="InterPro" id="IPR050334">
    <property type="entry name" value="Molybdenum_import_ModC"/>
</dbReference>
<keyword evidence="2 4" id="KW-0067">ATP-binding</keyword>
<dbReference type="EMBL" id="FTOQ01000008">
    <property type="protein sequence ID" value="SIS98446.1"/>
    <property type="molecule type" value="Genomic_DNA"/>
</dbReference>
<dbReference type="OrthoDB" id="9802264at2"/>
<accession>A0A1N7NJD3</accession>
<dbReference type="InterPro" id="IPR017871">
    <property type="entry name" value="ABC_transporter-like_CS"/>
</dbReference>
<evidence type="ECO:0000313" key="4">
    <source>
        <dbReference type="EMBL" id="SIS98446.1"/>
    </source>
</evidence>
<dbReference type="GO" id="GO:0005524">
    <property type="term" value="F:ATP binding"/>
    <property type="evidence" value="ECO:0007669"/>
    <property type="project" value="UniProtKB-KW"/>
</dbReference>
<evidence type="ECO:0000256" key="1">
    <source>
        <dbReference type="ARBA" id="ARBA00022741"/>
    </source>
</evidence>
<dbReference type="STRING" id="633194.SAMN05421759_108160"/>
<dbReference type="PROSITE" id="PS50893">
    <property type="entry name" value="ABC_TRANSPORTER_2"/>
    <property type="match status" value="1"/>
</dbReference>
<dbReference type="PANTHER" id="PTHR43514">
    <property type="entry name" value="ABC TRANSPORTER I FAMILY MEMBER 10"/>
    <property type="match status" value="1"/>
</dbReference>
<dbReference type="PANTHER" id="PTHR43514:SF4">
    <property type="entry name" value="ABC TRANSPORTER I FAMILY MEMBER 10"/>
    <property type="match status" value="1"/>
</dbReference>
<proteinExistence type="predicted"/>
<name>A0A1N7NJD3_9RHOB</name>
<evidence type="ECO:0000259" key="3">
    <source>
        <dbReference type="PROSITE" id="PS50893"/>
    </source>
</evidence>
<evidence type="ECO:0000313" key="5">
    <source>
        <dbReference type="Proteomes" id="UP000186684"/>
    </source>
</evidence>
<dbReference type="RefSeq" id="WP_076448722.1">
    <property type="nucleotide sequence ID" value="NZ_FTOQ01000008.1"/>
</dbReference>
<dbReference type="InterPro" id="IPR027417">
    <property type="entry name" value="P-loop_NTPase"/>
</dbReference>
<evidence type="ECO:0000256" key="2">
    <source>
        <dbReference type="ARBA" id="ARBA00022840"/>
    </source>
</evidence>
<dbReference type="InterPro" id="IPR003439">
    <property type="entry name" value="ABC_transporter-like_ATP-bd"/>
</dbReference>
<reference evidence="5" key="1">
    <citation type="submission" date="2017-01" db="EMBL/GenBank/DDBJ databases">
        <authorList>
            <person name="Varghese N."/>
            <person name="Submissions S."/>
        </authorList>
    </citation>
    <scope>NUCLEOTIDE SEQUENCE [LARGE SCALE GENOMIC DNA]</scope>
    <source>
        <strain evidence="5">DSM 29430</strain>
    </source>
</reference>
<protein>
    <submittedName>
        <fullName evidence="4">Phosphate ABC transporter ATP-binding protein, PhoT family</fullName>
    </submittedName>
</protein>
<organism evidence="4 5">
    <name type="scientific">Roseivivax lentus</name>
    <dbReference type="NCBI Taxonomy" id="633194"/>
    <lineage>
        <taxon>Bacteria</taxon>
        <taxon>Pseudomonadati</taxon>
        <taxon>Pseudomonadota</taxon>
        <taxon>Alphaproteobacteria</taxon>
        <taxon>Rhodobacterales</taxon>
        <taxon>Roseobacteraceae</taxon>
        <taxon>Roseivivax</taxon>
    </lineage>
</organism>
<dbReference type="AlphaFoldDB" id="A0A1N7NJD3"/>
<dbReference type="Pfam" id="PF00005">
    <property type="entry name" value="ABC_tran"/>
    <property type="match status" value="1"/>
</dbReference>
<dbReference type="Gene3D" id="3.40.50.300">
    <property type="entry name" value="P-loop containing nucleotide triphosphate hydrolases"/>
    <property type="match status" value="1"/>
</dbReference>
<gene>
    <name evidence="4" type="ORF">SAMN05421759_108160</name>
</gene>
<dbReference type="InterPro" id="IPR003593">
    <property type="entry name" value="AAA+_ATPase"/>
</dbReference>